<protein>
    <recommendedName>
        <fullName evidence="3">DUF4239 domain-containing protein</fullName>
    </recommendedName>
</protein>
<name>A0A382APF3_9ZZZZ</name>
<organism evidence="2">
    <name type="scientific">marine metagenome</name>
    <dbReference type="NCBI Taxonomy" id="408172"/>
    <lineage>
        <taxon>unclassified sequences</taxon>
        <taxon>metagenomes</taxon>
        <taxon>ecological metagenomes</taxon>
    </lineage>
</organism>
<keyword evidence="1" id="KW-0812">Transmembrane</keyword>
<evidence type="ECO:0000256" key="1">
    <source>
        <dbReference type="SAM" id="Phobius"/>
    </source>
</evidence>
<reference evidence="2" key="1">
    <citation type="submission" date="2018-05" db="EMBL/GenBank/DDBJ databases">
        <authorList>
            <person name="Lanie J.A."/>
            <person name="Ng W.-L."/>
            <person name="Kazmierczak K.M."/>
            <person name="Andrzejewski T.M."/>
            <person name="Davidsen T.M."/>
            <person name="Wayne K.J."/>
            <person name="Tettelin H."/>
            <person name="Glass J.I."/>
            <person name="Rusch D."/>
            <person name="Podicherti R."/>
            <person name="Tsui H.-C.T."/>
            <person name="Winkler M.E."/>
        </authorList>
    </citation>
    <scope>NUCLEOTIDE SEQUENCE</scope>
</reference>
<evidence type="ECO:0008006" key="3">
    <source>
        <dbReference type="Google" id="ProtNLM"/>
    </source>
</evidence>
<keyword evidence="1" id="KW-0472">Membrane</keyword>
<accession>A0A382APF3</accession>
<dbReference type="EMBL" id="UINC01026094">
    <property type="protein sequence ID" value="SVB02913.1"/>
    <property type="molecule type" value="Genomic_DNA"/>
</dbReference>
<proteinExistence type="predicted"/>
<keyword evidence="1" id="KW-1133">Transmembrane helix</keyword>
<feature type="transmembrane region" description="Helical" evidence="1">
    <location>
        <begin position="37"/>
        <end position="63"/>
    </location>
</feature>
<dbReference type="AlphaFoldDB" id="A0A382APF3"/>
<feature type="transmembrane region" description="Helical" evidence="1">
    <location>
        <begin position="183"/>
        <end position="203"/>
    </location>
</feature>
<gene>
    <name evidence="2" type="ORF">METZ01_LOCUS155767</name>
</gene>
<dbReference type="InterPro" id="IPR025333">
    <property type="entry name" value="DUF4239"/>
</dbReference>
<evidence type="ECO:0000313" key="2">
    <source>
        <dbReference type="EMBL" id="SVB02913.1"/>
    </source>
</evidence>
<feature type="transmembrane region" description="Helical" evidence="1">
    <location>
        <begin position="6"/>
        <end position="25"/>
    </location>
</feature>
<dbReference type="Pfam" id="PF14023">
    <property type="entry name" value="Bestrophin-like"/>
    <property type="match status" value="1"/>
</dbReference>
<sequence length="259" mass="29572">MTRTTISIQLIVNLVFGILVLLAVRRYMKYANITIDIGAWGVFYTVFGVLYAIIIGFILISALGKFDQLKLAVDSEVGEIQSIRILLQYFSDNQIEAINNIRKTLFAYVHSIHSIEWEDMIKKDSQPEFSEELRNVRDSVSHLKSEDENDSIALTSIINTLSGLTECRTKRISLANEEVPGPIMKLLFFMSVILIFGLIIMGVQNFWVHLFMVCSLSITLQLIINLLTDLNNPFTGIWVIEKRHYLGIVQSIDKRIIKK</sequence>